<keyword evidence="1" id="KW-0677">Repeat</keyword>
<accession>A0ABR2LXS8</accession>
<dbReference type="InterPro" id="IPR046960">
    <property type="entry name" value="PPR_At4g14850-like_plant"/>
</dbReference>
<dbReference type="Proteomes" id="UP001412067">
    <property type="component" value="Unassembled WGS sequence"/>
</dbReference>
<dbReference type="EMBL" id="JBBWWR010000014">
    <property type="protein sequence ID" value="KAK8953193.1"/>
    <property type="molecule type" value="Genomic_DNA"/>
</dbReference>
<protein>
    <submittedName>
        <fullName evidence="3">Pentatricopeptide repeat-containing protein</fullName>
    </submittedName>
</protein>
<dbReference type="NCBIfam" id="TIGR00756">
    <property type="entry name" value="PPR"/>
    <property type="match status" value="4"/>
</dbReference>
<evidence type="ECO:0000256" key="1">
    <source>
        <dbReference type="ARBA" id="ARBA00022737"/>
    </source>
</evidence>
<dbReference type="Pfam" id="PF01535">
    <property type="entry name" value="PPR"/>
    <property type="match status" value="1"/>
</dbReference>
<proteinExistence type="predicted"/>
<dbReference type="InterPro" id="IPR002885">
    <property type="entry name" value="PPR_rpt"/>
</dbReference>
<reference evidence="3 4" key="1">
    <citation type="journal article" date="2022" name="Nat. Plants">
        <title>Genomes of leafy and leafless Platanthera orchids illuminate the evolution of mycoheterotrophy.</title>
        <authorList>
            <person name="Li M.H."/>
            <person name="Liu K.W."/>
            <person name="Li Z."/>
            <person name="Lu H.C."/>
            <person name="Ye Q.L."/>
            <person name="Zhang D."/>
            <person name="Wang J.Y."/>
            <person name="Li Y.F."/>
            <person name="Zhong Z.M."/>
            <person name="Liu X."/>
            <person name="Yu X."/>
            <person name="Liu D.K."/>
            <person name="Tu X.D."/>
            <person name="Liu B."/>
            <person name="Hao Y."/>
            <person name="Liao X.Y."/>
            <person name="Jiang Y.T."/>
            <person name="Sun W.H."/>
            <person name="Chen J."/>
            <person name="Chen Y.Q."/>
            <person name="Ai Y."/>
            <person name="Zhai J.W."/>
            <person name="Wu S.S."/>
            <person name="Zhou Z."/>
            <person name="Hsiao Y.Y."/>
            <person name="Wu W.L."/>
            <person name="Chen Y.Y."/>
            <person name="Lin Y.F."/>
            <person name="Hsu J.L."/>
            <person name="Li C.Y."/>
            <person name="Wang Z.W."/>
            <person name="Zhao X."/>
            <person name="Zhong W.Y."/>
            <person name="Ma X.K."/>
            <person name="Ma L."/>
            <person name="Huang J."/>
            <person name="Chen G.Z."/>
            <person name="Huang M.Z."/>
            <person name="Huang L."/>
            <person name="Peng D.H."/>
            <person name="Luo Y.B."/>
            <person name="Zou S.Q."/>
            <person name="Chen S.P."/>
            <person name="Lan S."/>
            <person name="Tsai W.C."/>
            <person name="Van de Peer Y."/>
            <person name="Liu Z.J."/>
        </authorList>
    </citation>
    <scope>NUCLEOTIDE SEQUENCE [LARGE SCALE GENOMIC DNA]</scope>
    <source>
        <strain evidence="3">Lor288</strain>
    </source>
</reference>
<keyword evidence="4" id="KW-1185">Reference proteome</keyword>
<name>A0ABR2LXS8_9ASPA</name>
<evidence type="ECO:0000313" key="4">
    <source>
        <dbReference type="Proteomes" id="UP001412067"/>
    </source>
</evidence>
<feature type="repeat" description="PPR" evidence="2">
    <location>
        <begin position="135"/>
        <end position="169"/>
    </location>
</feature>
<feature type="repeat" description="PPR" evidence="2">
    <location>
        <begin position="34"/>
        <end position="68"/>
    </location>
</feature>
<organism evidence="3 4">
    <name type="scientific">Platanthera guangdongensis</name>
    <dbReference type="NCBI Taxonomy" id="2320717"/>
    <lineage>
        <taxon>Eukaryota</taxon>
        <taxon>Viridiplantae</taxon>
        <taxon>Streptophyta</taxon>
        <taxon>Embryophyta</taxon>
        <taxon>Tracheophyta</taxon>
        <taxon>Spermatophyta</taxon>
        <taxon>Magnoliopsida</taxon>
        <taxon>Liliopsida</taxon>
        <taxon>Asparagales</taxon>
        <taxon>Orchidaceae</taxon>
        <taxon>Orchidoideae</taxon>
        <taxon>Orchideae</taxon>
        <taxon>Orchidinae</taxon>
        <taxon>Platanthera</taxon>
    </lineage>
</organism>
<gene>
    <name evidence="3" type="primary">PCMP-H27</name>
    <name evidence="3" type="ORF">KSP40_PGU006896</name>
</gene>
<sequence>MEEYVGNSLIQMYASFQNLADSCTVFRTIMVLESPVSWNSLIHKLIENRYHDDAIKLYKQMQENRVPPTPRTLTSVLMACAGLKAISEGRQAHAQTIFRGFLPNLILETSLVDFYSKNGEVESGRQMLERMEERNVCRWNSLIRGYSQLGQKEAAFKQFKNMRLEGVDPDDFTFPPLLSGIGDEDALQEEFRSLHAYIIKSGLQTDRFVATSLITMYSEMQHFENSRLAFSDANSLDVGVWSSIISASTKNGEGEVALGIFCEMLDLEIEPNQSALSRCLI</sequence>
<dbReference type="InterPro" id="IPR011990">
    <property type="entry name" value="TPR-like_helical_dom_sf"/>
</dbReference>
<dbReference type="Pfam" id="PF13041">
    <property type="entry name" value="PPR_2"/>
    <property type="match status" value="2"/>
</dbReference>
<dbReference type="PROSITE" id="PS51375">
    <property type="entry name" value="PPR"/>
    <property type="match status" value="3"/>
</dbReference>
<dbReference type="PANTHER" id="PTHR47926">
    <property type="entry name" value="PENTATRICOPEPTIDE REPEAT-CONTAINING PROTEIN"/>
    <property type="match status" value="1"/>
</dbReference>
<evidence type="ECO:0000313" key="3">
    <source>
        <dbReference type="EMBL" id="KAK8953193.1"/>
    </source>
</evidence>
<evidence type="ECO:0000256" key="2">
    <source>
        <dbReference type="PROSITE-ProRule" id="PRU00708"/>
    </source>
</evidence>
<comment type="caution">
    <text evidence="3">The sequence shown here is derived from an EMBL/GenBank/DDBJ whole genome shotgun (WGS) entry which is preliminary data.</text>
</comment>
<feature type="repeat" description="PPR" evidence="2">
    <location>
        <begin position="237"/>
        <end position="271"/>
    </location>
</feature>
<dbReference type="Gene3D" id="1.25.40.10">
    <property type="entry name" value="Tetratricopeptide repeat domain"/>
    <property type="match status" value="3"/>
</dbReference>